<dbReference type="Proteomes" id="UP000585609">
    <property type="component" value="Unassembled WGS sequence"/>
</dbReference>
<evidence type="ECO:0000313" key="7">
    <source>
        <dbReference type="EMBL" id="GFP29395.1"/>
    </source>
</evidence>
<evidence type="ECO:0000313" key="8">
    <source>
        <dbReference type="EMBL" id="GFP33453.1"/>
    </source>
</evidence>
<evidence type="ECO:0000256" key="4">
    <source>
        <dbReference type="ARBA" id="ARBA00022842"/>
    </source>
</evidence>
<dbReference type="Proteomes" id="UP000569018">
    <property type="component" value="Unassembled WGS sequence"/>
</dbReference>
<dbReference type="Pfam" id="PF01850">
    <property type="entry name" value="PIN"/>
    <property type="match status" value="1"/>
</dbReference>
<dbReference type="EMBL" id="BLSA01000486">
    <property type="protein sequence ID" value="GFP33453.1"/>
    <property type="molecule type" value="Genomic_DNA"/>
</dbReference>
<dbReference type="EMBL" id="BLRZ01000008">
    <property type="protein sequence ID" value="GFP29395.1"/>
    <property type="molecule type" value="Genomic_DNA"/>
</dbReference>
<proteinExistence type="predicted"/>
<dbReference type="InterPro" id="IPR029060">
    <property type="entry name" value="PIN-like_dom_sf"/>
</dbReference>
<evidence type="ECO:0000313" key="6">
    <source>
        <dbReference type="EMBL" id="GFP23607.1"/>
    </source>
</evidence>
<dbReference type="CDD" id="cd09874">
    <property type="entry name" value="PIN_MT3492-like"/>
    <property type="match status" value="1"/>
</dbReference>
<dbReference type="AlphaFoldDB" id="A0A6V8PMJ0"/>
<comment type="caution">
    <text evidence="8">The sequence shown here is derived from an EMBL/GenBank/DDBJ whole genome shotgun (WGS) entry which is preliminary data.</text>
</comment>
<protein>
    <recommendedName>
        <fullName evidence="5">PIN domain-containing protein</fullName>
    </recommendedName>
</protein>
<dbReference type="Gene3D" id="3.40.50.1010">
    <property type="entry name" value="5'-nuclease"/>
    <property type="match status" value="1"/>
</dbReference>
<evidence type="ECO:0000259" key="5">
    <source>
        <dbReference type="Pfam" id="PF01850"/>
    </source>
</evidence>
<dbReference type="RefSeq" id="WP_176236003.1">
    <property type="nucleotide sequence ID" value="NZ_BLRZ01000008.1"/>
</dbReference>
<keyword evidence="3" id="KW-0378">Hydrolase</keyword>
<keyword evidence="2" id="KW-0479">Metal-binding</keyword>
<keyword evidence="13" id="KW-1185">Reference proteome</keyword>
<gene>
    <name evidence="6" type="ORF">HKBW3S09_01072</name>
    <name evidence="7" type="ORF">HKBW3S34_00315</name>
    <name evidence="8" type="ORF">HKBW3S42_01789</name>
    <name evidence="9" type="ORF">HKBW3S47_01652</name>
</gene>
<dbReference type="EMBL" id="BLRW01000146">
    <property type="protein sequence ID" value="GFP23607.1"/>
    <property type="molecule type" value="Genomic_DNA"/>
</dbReference>
<evidence type="ECO:0000256" key="3">
    <source>
        <dbReference type="ARBA" id="ARBA00022801"/>
    </source>
</evidence>
<dbReference type="EMBL" id="BLSD01000114">
    <property type="protein sequence ID" value="GFP39955.1"/>
    <property type="molecule type" value="Genomic_DNA"/>
</dbReference>
<dbReference type="GO" id="GO:0004518">
    <property type="term" value="F:nuclease activity"/>
    <property type="evidence" value="ECO:0007669"/>
    <property type="project" value="UniProtKB-KW"/>
</dbReference>
<keyword evidence="4" id="KW-0460">Magnesium</keyword>
<sequence length="153" mass="16588">MILYLDASALVKRYVAELGSAEVGQAVTKAEVVATAIISRAEVAAALARSVRMSVLKEKDALASLQMFRNEWPDLVRVQITEIVVSRADTLAWEHGLRGYDAVHLAAASFWQEMMGEVVTMATFDQMLWAAAGRVGLVPFPADLPSLLEAGKV</sequence>
<evidence type="ECO:0000313" key="12">
    <source>
        <dbReference type="Proteomes" id="UP000585609"/>
    </source>
</evidence>
<evidence type="ECO:0000313" key="13">
    <source>
        <dbReference type="Proteomes" id="UP000588083"/>
    </source>
</evidence>
<keyword evidence="1" id="KW-0540">Nuclease</keyword>
<reference evidence="10 11" key="1">
    <citation type="journal article" date="2020" name="Front. Microbiol.">
        <title>Single-cell genomics of novel Actinobacteria with the Wood-Ljungdahl pathway discovered in a serpentinizing system.</title>
        <authorList>
            <person name="Merino N."/>
            <person name="Kawai M."/>
            <person name="Boyd E.S."/>
            <person name="Colman D.R."/>
            <person name="McGlynn S.E."/>
            <person name="Nealson K.H."/>
            <person name="Kurokawa K."/>
            <person name="Hongoh Y."/>
        </authorList>
    </citation>
    <scope>NUCLEOTIDE SEQUENCE [LARGE SCALE GENOMIC DNA]</scope>
    <source>
        <strain evidence="6 12">S09_30</strain>
        <strain evidence="7 13">S34</strain>
        <strain evidence="8 10">S42</strain>
        <strain evidence="9 11">S47</strain>
    </source>
</reference>
<accession>A0A6V8PMJ0</accession>
<evidence type="ECO:0000256" key="1">
    <source>
        <dbReference type="ARBA" id="ARBA00022722"/>
    </source>
</evidence>
<dbReference type="InterPro" id="IPR002716">
    <property type="entry name" value="PIN_dom"/>
</dbReference>
<dbReference type="SUPFAM" id="SSF88723">
    <property type="entry name" value="PIN domain-like"/>
    <property type="match status" value="1"/>
</dbReference>
<dbReference type="GO" id="GO:0046872">
    <property type="term" value="F:metal ion binding"/>
    <property type="evidence" value="ECO:0007669"/>
    <property type="project" value="UniProtKB-KW"/>
</dbReference>
<name>A0A6V8PMJ0_9ACTN</name>
<dbReference type="GO" id="GO:0016787">
    <property type="term" value="F:hydrolase activity"/>
    <property type="evidence" value="ECO:0007669"/>
    <property type="project" value="UniProtKB-KW"/>
</dbReference>
<evidence type="ECO:0000313" key="11">
    <source>
        <dbReference type="Proteomes" id="UP000569018"/>
    </source>
</evidence>
<feature type="domain" description="PIN" evidence="5">
    <location>
        <begin position="4"/>
        <end position="108"/>
    </location>
</feature>
<evidence type="ECO:0000256" key="2">
    <source>
        <dbReference type="ARBA" id="ARBA00022723"/>
    </source>
</evidence>
<dbReference type="Proteomes" id="UP000588083">
    <property type="component" value="Unassembled WGS sequence"/>
</dbReference>
<dbReference type="Proteomes" id="UP000568877">
    <property type="component" value="Unassembled WGS sequence"/>
</dbReference>
<evidence type="ECO:0000313" key="9">
    <source>
        <dbReference type="EMBL" id="GFP39955.1"/>
    </source>
</evidence>
<evidence type="ECO:0000313" key="10">
    <source>
        <dbReference type="Proteomes" id="UP000568877"/>
    </source>
</evidence>
<organism evidence="8 10">
    <name type="scientific">Candidatus Hakubella thermalkaliphila</name>
    <dbReference type="NCBI Taxonomy" id="2754717"/>
    <lineage>
        <taxon>Bacteria</taxon>
        <taxon>Bacillati</taxon>
        <taxon>Actinomycetota</taxon>
        <taxon>Actinomycetota incertae sedis</taxon>
        <taxon>Candidatus Hakubellales</taxon>
        <taxon>Candidatus Hakubellaceae</taxon>
        <taxon>Candidatus Hakubella</taxon>
    </lineage>
</organism>